<evidence type="ECO:0000313" key="3">
    <source>
        <dbReference type="Proteomes" id="UP000799764"/>
    </source>
</evidence>
<feature type="compositionally biased region" description="Polar residues" evidence="1">
    <location>
        <begin position="279"/>
        <end position="296"/>
    </location>
</feature>
<feature type="region of interest" description="Disordered" evidence="1">
    <location>
        <begin position="122"/>
        <end position="308"/>
    </location>
</feature>
<feature type="compositionally biased region" description="Basic and acidic residues" evidence="1">
    <location>
        <begin position="149"/>
        <end position="160"/>
    </location>
</feature>
<gene>
    <name evidence="2" type="ORF">P171DRAFT_504741</name>
</gene>
<protein>
    <submittedName>
        <fullName evidence="2">Uncharacterized protein</fullName>
    </submittedName>
</protein>
<reference evidence="2" key="1">
    <citation type="journal article" date="2020" name="Stud. Mycol.">
        <title>101 Dothideomycetes genomes: a test case for predicting lifestyles and emergence of pathogens.</title>
        <authorList>
            <person name="Haridas S."/>
            <person name="Albert R."/>
            <person name="Binder M."/>
            <person name="Bloem J."/>
            <person name="Labutti K."/>
            <person name="Salamov A."/>
            <person name="Andreopoulos B."/>
            <person name="Baker S."/>
            <person name="Barry K."/>
            <person name="Bills G."/>
            <person name="Bluhm B."/>
            <person name="Cannon C."/>
            <person name="Castanera R."/>
            <person name="Culley D."/>
            <person name="Daum C."/>
            <person name="Ezra D."/>
            <person name="Gonzalez J."/>
            <person name="Henrissat B."/>
            <person name="Kuo A."/>
            <person name="Liang C."/>
            <person name="Lipzen A."/>
            <person name="Lutzoni F."/>
            <person name="Magnuson J."/>
            <person name="Mondo S."/>
            <person name="Nolan M."/>
            <person name="Ohm R."/>
            <person name="Pangilinan J."/>
            <person name="Park H.-J."/>
            <person name="Ramirez L."/>
            <person name="Alfaro M."/>
            <person name="Sun H."/>
            <person name="Tritt A."/>
            <person name="Yoshinaga Y."/>
            <person name="Zwiers L.-H."/>
            <person name="Turgeon B."/>
            <person name="Goodwin S."/>
            <person name="Spatafora J."/>
            <person name="Crous P."/>
            <person name="Grigoriev I."/>
        </authorList>
    </citation>
    <scope>NUCLEOTIDE SEQUENCE</scope>
    <source>
        <strain evidence="2">CBS 690.94</strain>
    </source>
</reference>
<comment type="caution">
    <text evidence="2">The sequence shown here is derived from an EMBL/GenBank/DDBJ whole genome shotgun (WGS) entry which is preliminary data.</text>
</comment>
<proteinExistence type="predicted"/>
<name>A0A9P4U6Z9_9PLEO</name>
<feature type="compositionally biased region" description="Acidic residues" evidence="1">
    <location>
        <begin position="229"/>
        <end position="270"/>
    </location>
</feature>
<evidence type="ECO:0000256" key="1">
    <source>
        <dbReference type="SAM" id="MobiDB-lite"/>
    </source>
</evidence>
<keyword evidence="3" id="KW-1185">Reference proteome</keyword>
<evidence type="ECO:0000313" key="2">
    <source>
        <dbReference type="EMBL" id="KAF2438532.1"/>
    </source>
</evidence>
<dbReference type="Proteomes" id="UP000799764">
    <property type="component" value="Unassembled WGS sequence"/>
</dbReference>
<feature type="compositionally biased region" description="Acidic residues" evidence="1">
    <location>
        <begin position="180"/>
        <end position="199"/>
    </location>
</feature>
<dbReference type="EMBL" id="MU001512">
    <property type="protein sequence ID" value="KAF2438532.1"/>
    <property type="molecule type" value="Genomic_DNA"/>
</dbReference>
<organism evidence="2 3">
    <name type="scientific">Karstenula rhodostoma CBS 690.94</name>
    <dbReference type="NCBI Taxonomy" id="1392251"/>
    <lineage>
        <taxon>Eukaryota</taxon>
        <taxon>Fungi</taxon>
        <taxon>Dikarya</taxon>
        <taxon>Ascomycota</taxon>
        <taxon>Pezizomycotina</taxon>
        <taxon>Dothideomycetes</taxon>
        <taxon>Pleosporomycetidae</taxon>
        <taxon>Pleosporales</taxon>
        <taxon>Massarineae</taxon>
        <taxon>Didymosphaeriaceae</taxon>
        <taxon>Karstenula</taxon>
    </lineage>
</organism>
<accession>A0A9P4U6Z9</accession>
<feature type="compositionally biased region" description="Acidic residues" evidence="1">
    <location>
        <begin position="297"/>
        <end position="308"/>
    </location>
</feature>
<sequence length="346" mass="38726">MGMCTDPFMRNFCHYISKCYRKELEASRSSGREVGEDEKRVYTSWGVGRKYDLSDEEETNKAKILLKKHDMDQGRRPIENDEKRWITFGWYKAFRRWEQAHPDQDWKKLDAALKAYHWDDTKSTKATDQGSGDGSDGGKDSEDDDEGKVEEKTDQVRDDNSDSEAESGASLKTPTRDRGDEDAESASAEEPESSEDESDATSKPDNTNGYMIEEPESHDPTDSDGTAPEQEESDSGSDSGPESESDSGSDVGESESEPESESDSEPDLELSEGGYKLDNLQTNNDSEPELGSNSGSDLEEPEDECDSELDELPTMLHHIEAPPQGQKYLTYGNYGLSLKDYEEEVY</sequence>
<dbReference type="AlphaFoldDB" id="A0A9P4U6Z9"/>